<dbReference type="RefSeq" id="WP_185676168.1">
    <property type="nucleotide sequence ID" value="NZ_JACHVB010000035.1"/>
</dbReference>
<keyword evidence="1" id="KW-0479">Metal-binding</keyword>
<dbReference type="PANTHER" id="PTHR45953:SF1">
    <property type="entry name" value="IDURONATE 2-SULFATASE"/>
    <property type="match status" value="1"/>
</dbReference>
<dbReference type="InterPro" id="IPR000917">
    <property type="entry name" value="Sulfatase_N"/>
</dbReference>
<dbReference type="GO" id="GO:0008484">
    <property type="term" value="F:sulfuric ester hydrolase activity"/>
    <property type="evidence" value="ECO:0007669"/>
    <property type="project" value="TreeGrafter"/>
</dbReference>
<dbReference type="Gene3D" id="3.40.720.10">
    <property type="entry name" value="Alkaline Phosphatase, subunit A"/>
    <property type="match status" value="1"/>
</dbReference>
<evidence type="ECO:0000256" key="2">
    <source>
        <dbReference type="ARBA" id="ARBA00022801"/>
    </source>
</evidence>
<dbReference type="GO" id="GO:0046872">
    <property type="term" value="F:metal ion binding"/>
    <property type="evidence" value="ECO:0007669"/>
    <property type="project" value="UniProtKB-KW"/>
</dbReference>
<proteinExistence type="predicted"/>
<gene>
    <name evidence="4" type="ORF">H5P28_13165</name>
</gene>
<dbReference type="CDD" id="cd16148">
    <property type="entry name" value="sulfatase_like"/>
    <property type="match status" value="1"/>
</dbReference>
<sequence>MKVIYVMFDSLNRHMLPPYGGSIVAPNFERLARQSVTFDTSYVCSMPCMPARRDLHTGRPNFLHRGWGPLEPCDDSMPRILKEAGVYTHLISDHGHYWEEGGTNYHTKYNTWECIRGQEGDPWIPQVRSPDPIEAHALRNCSMKLPADDNSQMVRQDAINRQVMPDPHLQPMSQVFTQAREFLDRNRDEDNWFLQIETFDPHEPFFSHRRYKDLYREHYGKYKGRDIDWPPYRRVEESPEEVEHMRYQYAALVSMCDEKLGDVLDYMDAHQMWDDTMLIVGTDHGFLLGEHDCWAKCWMPFYEEVARTPFFVWDPRCRKRGERRQSLVQPAIDIAPTVLNFFDLCPTPRMSGHNLAATIATDKPVRETAVFGMFGAHVNITDGRHVYMRGNPPDAENAPLNAYTLMPAHMRAAFSTEVFQQPFEPVSFGFTQGCHLMKLPSGGGMPGNERISRTFGTLLFDLEADPQQQSPLTDEAVENRLLAELDRHLHALDAPAEQWERLGMSR</sequence>
<accession>A0A842HJ59</accession>
<protein>
    <submittedName>
        <fullName evidence="4">Sulfatase</fullName>
    </submittedName>
</protein>
<organism evidence="4 5">
    <name type="scientific">Ruficoccus amylovorans</name>
    <dbReference type="NCBI Taxonomy" id="1804625"/>
    <lineage>
        <taxon>Bacteria</taxon>
        <taxon>Pseudomonadati</taxon>
        <taxon>Verrucomicrobiota</taxon>
        <taxon>Opitutia</taxon>
        <taxon>Puniceicoccales</taxon>
        <taxon>Cerasicoccaceae</taxon>
        <taxon>Ruficoccus</taxon>
    </lineage>
</organism>
<dbReference type="PANTHER" id="PTHR45953">
    <property type="entry name" value="IDURONATE 2-SULFATASE"/>
    <property type="match status" value="1"/>
</dbReference>
<keyword evidence="2" id="KW-0378">Hydrolase</keyword>
<evidence type="ECO:0000256" key="1">
    <source>
        <dbReference type="ARBA" id="ARBA00022723"/>
    </source>
</evidence>
<feature type="domain" description="Sulfatase N-terminal" evidence="3">
    <location>
        <begin position="3"/>
        <end position="342"/>
    </location>
</feature>
<evidence type="ECO:0000313" key="4">
    <source>
        <dbReference type="EMBL" id="MBC2595211.1"/>
    </source>
</evidence>
<dbReference type="SUPFAM" id="SSF53649">
    <property type="entry name" value="Alkaline phosphatase-like"/>
    <property type="match status" value="1"/>
</dbReference>
<keyword evidence="5" id="KW-1185">Reference proteome</keyword>
<dbReference type="EMBL" id="JACHVB010000035">
    <property type="protein sequence ID" value="MBC2595211.1"/>
    <property type="molecule type" value="Genomic_DNA"/>
</dbReference>
<name>A0A842HJ59_9BACT</name>
<dbReference type="AlphaFoldDB" id="A0A842HJ59"/>
<reference evidence="4 5" key="1">
    <citation type="submission" date="2020-07" db="EMBL/GenBank/DDBJ databases">
        <authorList>
            <person name="Feng X."/>
        </authorList>
    </citation>
    <scope>NUCLEOTIDE SEQUENCE [LARGE SCALE GENOMIC DNA]</scope>
    <source>
        <strain evidence="4 5">JCM31066</strain>
    </source>
</reference>
<dbReference type="Proteomes" id="UP000546464">
    <property type="component" value="Unassembled WGS sequence"/>
</dbReference>
<dbReference type="GO" id="GO:0005737">
    <property type="term" value="C:cytoplasm"/>
    <property type="evidence" value="ECO:0007669"/>
    <property type="project" value="TreeGrafter"/>
</dbReference>
<dbReference type="Pfam" id="PF00884">
    <property type="entry name" value="Sulfatase"/>
    <property type="match status" value="1"/>
</dbReference>
<dbReference type="InterPro" id="IPR017850">
    <property type="entry name" value="Alkaline_phosphatase_core_sf"/>
</dbReference>
<evidence type="ECO:0000259" key="3">
    <source>
        <dbReference type="Pfam" id="PF00884"/>
    </source>
</evidence>
<comment type="caution">
    <text evidence="4">The sequence shown here is derived from an EMBL/GenBank/DDBJ whole genome shotgun (WGS) entry which is preliminary data.</text>
</comment>
<evidence type="ECO:0000313" key="5">
    <source>
        <dbReference type="Proteomes" id="UP000546464"/>
    </source>
</evidence>